<dbReference type="AlphaFoldDB" id="A0A498I698"/>
<dbReference type="PANTHER" id="PTHR34145:SF68">
    <property type="entry name" value="FBD DOMAIN-CONTAINING PROTEIN"/>
    <property type="match status" value="1"/>
</dbReference>
<keyword evidence="3" id="KW-1185">Reference proteome</keyword>
<evidence type="ECO:0000313" key="2">
    <source>
        <dbReference type="EMBL" id="RXH76633.1"/>
    </source>
</evidence>
<dbReference type="Proteomes" id="UP000290289">
    <property type="component" value="Chromosome 14"/>
</dbReference>
<dbReference type="InterPro" id="IPR055357">
    <property type="entry name" value="LRR_At1g61320_AtMIF1"/>
</dbReference>
<dbReference type="EMBL" id="RDQH01000340">
    <property type="protein sequence ID" value="RXH76633.1"/>
    <property type="molecule type" value="Genomic_DNA"/>
</dbReference>
<dbReference type="Pfam" id="PF23622">
    <property type="entry name" value="LRR_At1g61320_AtMIF1"/>
    <property type="match status" value="1"/>
</dbReference>
<dbReference type="PANTHER" id="PTHR34145">
    <property type="entry name" value="OS02G0105600 PROTEIN"/>
    <property type="match status" value="1"/>
</dbReference>
<gene>
    <name evidence="2" type="ORF">DVH24_019521</name>
</gene>
<organism evidence="2 3">
    <name type="scientific">Malus domestica</name>
    <name type="common">Apple</name>
    <name type="synonym">Pyrus malus</name>
    <dbReference type="NCBI Taxonomy" id="3750"/>
    <lineage>
        <taxon>Eukaryota</taxon>
        <taxon>Viridiplantae</taxon>
        <taxon>Streptophyta</taxon>
        <taxon>Embryophyta</taxon>
        <taxon>Tracheophyta</taxon>
        <taxon>Spermatophyta</taxon>
        <taxon>Magnoliopsida</taxon>
        <taxon>eudicotyledons</taxon>
        <taxon>Gunneridae</taxon>
        <taxon>Pentapetalae</taxon>
        <taxon>rosids</taxon>
        <taxon>fabids</taxon>
        <taxon>Rosales</taxon>
        <taxon>Rosaceae</taxon>
        <taxon>Amygdaloideae</taxon>
        <taxon>Maleae</taxon>
        <taxon>Malus</taxon>
    </lineage>
</organism>
<protein>
    <recommendedName>
        <fullName evidence="1">At1g61320/AtMIF1 LRR domain-containing protein</fullName>
    </recommendedName>
</protein>
<dbReference type="InterPro" id="IPR053772">
    <property type="entry name" value="At1g61320/At1g61330-like"/>
</dbReference>
<accession>A0A498I698</accession>
<comment type="caution">
    <text evidence="2">The sequence shown here is derived from an EMBL/GenBank/DDBJ whole genome shotgun (WGS) entry which is preliminary data.</text>
</comment>
<evidence type="ECO:0000259" key="1">
    <source>
        <dbReference type="Pfam" id="PF23622"/>
    </source>
</evidence>
<feature type="domain" description="At1g61320/AtMIF1 LRR" evidence="1">
    <location>
        <begin position="4"/>
        <end position="161"/>
    </location>
</feature>
<evidence type="ECO:0000313" key="3">
    <source>
        <dbReference type="Proteomes" id="UP000290289"/>
    </source>
</evidence>
<proteinExistence type="predicted"/>
<reference evidence="2 3" key="1">
    <citation type="submission" date="2018-10" db="EMBL/GenBank/DDBJ databases">
        <title>A high-quality apple genome assembly.</title>
        <authorList>
            <person name="Hu J."/>
        </authorList>
    </citation>
    <scope>NUCLEOTIDE SEQUENCE [LARGE SCALE GENOMIC DNA]</scope>
    <source>
        <strain evidence="3">cv. HFTH1</strain>
        <tissue evidence="2">Young leaf</tissue>
    </source>
</reference>
<sequence length="240" mass="27296">MSSALKYIEIRKCCKIESINICGANLVSFCIGDRINLLRNVPQLVDISICADNDGFIEAALNQLPCWFSQLETLKLDGILCLIIWFADEHEVFPMLENLKHLETFGLDDHCNLLQLNSFVTASPYLLKLVLNVKHLRNEKKDTPPKCSHDHLREVEIRGFEGCPVNFQLLDYLTKTAVKRENIVTSPLKSVERRGRKYDGLKAKHPLVLLIGENGNDRGNERALGSVLPETVVRRRWSTN</sequence>
<name>A0A498I698_MALDO</name>
<dbReference type="STRING" id="3750.A0A498I698"/>